<evidence type="ECO:0000256" key="4">
    <source>
        <dbReference type="PIRNR" id="PIRNR011789"/>
    </source>
</evidence>
<feature type="active site" evidence="5">
    <location>
        <position position="336"/>
    </location>
</feature>
<dbReference type="GO" id="GO:0003676">
    <property type="term" value="F:nucleic acid binding"/>
    <property type="evidence" value="ECO:0007669"/>
    <property type="project" value="InterPro"/>
</dbReference>
<evidence type="ECO:0000313" key="7">
    <source>
        <dbReference type="EMBL" id="OEJ90386.1"/>
    </source>
</evidence>
<keyword evidence="8" id="KW-1185">Reference proteome</keyword>
<dbReference type="Gene3D" id="3.40.1350.10">
    <property type="match status" value="1"/>
</dbReference>
<dbReference type="Proteomes" id="UP000095358">
    <property type="component" value="Unassembled WGS sequence"/>
</dbReference>
<feature type="domain" description="tRNA intron endonuclease catalytic" evidence="6">
    <location>
        <begin position="264"/>
        <end position="343"/>
    </location>
</feature>
<evidence type="ECO:0000256" key="5">
    <source>
        <dbReference type="PIRSR" id="PIRSR011789-1"/>
    </source>
</evidence>
<dbReference type="GO" id="GO:0000214">
    <property type="term" value="C:tRNA-intron endonuclease complex"/>
    <property type="evidence" value="ECO:0007669"/>
    <property type="project" value="UniProtKB-UniRule"/>
</dbReference>
<feature type="active site" evidence="5">
    <location>
        <position position="292"/>
    </location>
</feature>
<name>A0A1E5RU98_HANUV</name>
<keyword evidence="3 4" id="KW-0456">Lyase</keyword>
<evidence type="ECO:0000256" key="2">
    <source>
        <dbReference type="ARBA" id="ARBA00022694"/>
    </source>
</evidence>
<protein>
    <recommendedName>
        <fullName evidence="4">tRNA-splicing endonuclease subunit Sen2</fullName>
        <ecNumber evidence="4">4.6.1.16</ecNumber>
    </recommendedName>
</protein>
<dbReference type="InterPro" id="IPR016589">
    <property type="entry name" value="tRNA_splic_SEN2"/>
</dbReference>
<dbReference type="GO" id="GO:0000213">
    <property type="term" value="F:tRNA-intron lyase activity"/>
    <property type="evidence" value="ECO:0007669"/>
    <property type="project" value="UniProtKB-UniRule"/>
</dbReference>
<dbReference type="GO" id="GO:0000379">
    <property type="term" value="P:tRNA-type intron splice site recognition and cleavage"/>
    <property type="evidence" value="ECO:0007669"/>
    <property type="project" value="TreeGrafter"/>
</dbReference>
<comment type="similarity">
    <text evidence="1 4">Belongs to the tRNA-intron endonuclease family.</text>
</comment>
<feature type="active site" evidence="5">
    <location>
        <position position="301"/>
    </location>
</feature>
<dbReference type="STRING" id="29833.A0A1E5RU98"/>
<keyword evidence="2 4" id="KW-0819">tRNA processing</keyword>
<evidence type="ECO:0000256" key="3">
    <source>
        <dbReference type="ARBA" id="ARBA00023239"/>
    </source>
</evidence>
<reference evidence="8" key="1">
    <citation type="journal article" date="2016" name="Genome Announc.">
        <title>Genome sequences of three species of Hanseniaspora isolated from spontaneous wine fermentations.</title>
        <authorList>
            <person name="Sternes P.R."/>
            <person name="Lee D."/>
            <person name="Kutyna D.R."/>
            <person name="Borneman A.R."/>
        </authorList>
    </citation>
    <scope>NUCLEOTIDE SEQUENCE [LARGE SCALE GENOMIC DNA]</scope>
    <source>
        <strain evidence="8">AWRI3580</strain>
    </source>
</reference>
<dbReference type="InterPro" id="IPR036167">
    <property type="entry name" value="tRNA_intron_Endo_cat-like_sf"/>
</dbReference>
<comment type="caution">
    <text evidence="7">The sequence shown here is derived from an EMBL/GenBank/DDBJ whole genome shotgun (WGS) entry which is preliminary data.</text>
</comment>
<dbReference type="EMBL" id="LPNN01000003">
    <property type="protein sequence ID" value="OEJ90386.1"/>
    <property type="molecule type" value="Genomic_DNA"/>
</dbReference>
<dbReference type="PANTHER" id="PTHR21227:SF0">
    <property type="entry name" value="TRNA-SPLICING ENDONUCLEASE SUBUNIT SEN2"/>
    <property type="match status" value="1"/>
</dbReference>
<sequence length="395" mass="46350">MSKSKKSKNADLHLYKNTVPLSFKEPSEVDQRFQNIHNLNEFVSPSLFFTILLSSAKEYIKSFLASSDQLNIIDLTFEEIYENNYLIIVSKEATQRDLLWYGGYFGTGNLSRSQPTWLSRKKRSLNEEKKSSQFPEDLTAQRRWKKKIIKEQQSEYDKTFKKFVNNDEKIDQSELLKSYENLKALKKDRTTSSIADLGTIEDIDIDKIQDEEEYVLTIEEYLYLKLFISNNSKYLKYVTKGLKLQPDIPLNKLISFDNLKQALVRFVVYSALRNKGYIVREGVKFGADFLVYDKKGPVFQHSDYSIVIRDFTNSEEDIMSAEDILSRLRIIGTANKKMIAMDVESTIDDNKWEKIQEKWSKSENNKTLETLFLSLIKQFSINQLLIERWLPERNR</sequence>
<accession>A0A1E5RU98</accession>
<dbReference type="CDD" id="cd22363">
    <property type="entry name" value="tRNA-intron_lyase_C"/>
    <property type="match status" value="1"/>
</dbReference>
<dbReference type="InterPro" id="IPR011856">
    <property type="entry name" value="tRNA_endonuc-like_dom_sf"/>
</dbReference>
<evidence type="ECO:0000256" key="1">
    <source>
        <dbReference type="ARBA" id="ARBA00008078"/>
    </source>
</evidence>
<evidence type="ECO:0000313" key="8">
    <source>
        <dbReference type="Proteomes" id="UP000095358"/>
    </source>
</evidence>
<proteinExistence type="inferred from homology"/>
<dbReference type="NCBIfam" id="TIGR00324">
    <property type="entry name" value="endA"/>
    <property type="match status" value="1"/>
</dbReference>
<evidence type="ECO:0000259" key="6">
    <source>
        <dbReference type="Pfam" id="PF01974"/>
    </source>
</evidence>
<keyword evidence="7" id="KW-0540">Nuclease</keyword>
<comment type="function">
    <text evidence="4">Constitutes one of the two catalytic subunit of the tRNA-splicing endonuclease complex, a complex responsible for identification and cleavage of the splice sites in pre-tRNA. It cleaves pre-tRNA at the 5'- and 3'-splice sites to release the intron. The products are an intron and two tRNA half-molecules bearing 2',3'-cyclic phosphate and 5'-OH termini. There are no conserved sequences at the splice sites, but the intron is invariably located at the same site in the gene, placing the splice sites an invariant distance from the constant structural features of the tRNA body.</text>
</comment>
<dbReference type="EC" id="4.6.1.16" evidence="4"/>
<dbReference type="InterPro" id="IPR006677">
    <property type="entry name" value="tRNA_intron_Endonuc_cat-like"/>
</dbReference>
<organism evidence="7 8">
    <name type="scientific">Hanseniaspora uvarum</name>
    <name type="common">Yeast</name>
    <name type="synonym">Kloeckera apiculata</name>
    <dbReference type="NCBI Taxonomy" id="29833"/>
    <lineage>
        <taxon>Eukaryota</taxon>
        <taxon>Fungi</taxon>
        <taxon>Dikarya</taxon>
        <taxon>Ascomycota</taxon>
        <taxon>Saccharomycotina</taxon>
        <taxon>Saccharomycetes</taxon>
        <taxon>Saccharomycodales</taxon>
        <taxon>Saccharomycodaceae</taxon>
        <taxon>Hanseniaspora</taxon>
    </lineage>
</organism>
<dbReference type="VEuPathDB" id="FungiDB:AWRI3580_g1138"/>
<dbReference type="PANTHER" id="PTHR21227">
    <property type="entry name" value="TRNA-SPLICING ENDONUCLEASE SUBUNIT SEN2"/>
    <property type="match status" value="1"/>
</dbReference>
<dbReference type="PIRSF" id="PIRSF011789">
    <property type="entry name" value="tRNA_splic_SEN2"/>
    <property type="match status" value="1"/>
</dbReference>
<keyword evidence="7" id="KW-0255">Endonuclease</keyword>
<dbReference type="InterPro" id="IPR006676">
    <property type="entry name" value="tRNA_splic"/>
</dbReference>
<gene>
    <name evidence="7" type="ORF">AWRI3580_g1138</name>
</gene>
<keyword evidence="7" id="KW-0378">Hydrolase</keyword>
<dbReference type="AlphaFoldDB" id="A0A1E5RU98"/>
<dbReference type="Pfam" id="PF01974">
    <property type="entry name" value="tRNA_int_endo"/>
    <property type="match status" value="1"/>
</dbReference>
<dbReference type="GO" id="GO:0005737">
    <property type="term" value="C:cytoplasm"/>
    <property type="evidence" value="ECO:0007669"/>
    <property type="project" value="TreeGrafter"/>
</dbReference>
<dbReference type="SUPFAM" id="SSF53032">
    <property type="entry name" value="tRNA-intron endonuclease catalytic domain-like"/>
    <property type="match status" value="1"/>
</dbReference>
<dbReference type="OrthoDB" id="10249562at2759"/>